<proteinExistence type="predicted"/>
<evidence type="ECO:0000313" key="1">
    <source>
        <dbReference type="EMBL" id="GFN79214.1"/>
    </source>
</evidence>
<keyword evidence="2" id="KW-1185">Reference proteome</keyword>
<evidence type="ECO:0000313" key="2">
    <source>
        <dbReference type="Proteomes" id="UP000735302"/>
    </source>
</evidence>
<gene>
    <name evidence="1" type="ORF">PoB_000572000</name>
</gene>
<comment type="caution">
    <text evidence="1">The sequence shown here is derived from an EMBL/GenBank/DDBJ whole genome shotgun (WGS) entry which is preliminary data.</text>
</comment>
<accession>A0AAV3Y8T7</accession>
<organism evidence="1 2">
    <name type="scientific">Plakobranchus ocellatus</name>
    <dbReference type="NCBI Taxonomy" id="259542"/>
    <lineage>
        <taxon>Eukaryota</taxon>
        <taxon>Metazoa</taxon>
        <taxon>Spiralia</taxon>
        <taxon>Lophotrochozoa</taxon>
        <taxon>Mollusca</taxon>
        <taxon>Gastropoda</taxon>
        <taxon>Heterobranchia</taxon>
        <taxon>Euthyneura</taxon>
        <taxon>Panpulmonata</taxon>
        <taxon>Sacoglossa</taxon>
        <taxon>Placobranchoidea</taxon>
        <taxon>Plakobranchidae</taxon>
        <taxon>Plakobranchus</taxon>
    </lineage>
</organism>
<reference evidence="1 2" key="1">
    <citation type="journal article" date="2021" name="Elife">
        <title>Chloroplast acquisition without the gene transfer in kleptoplastic sea slugs, Plakobranchus ocellatus.</title>
        <authorList>
            <person name="Maeda T."/>
            <person name="Takahashi S."/>
            <person name="Yoshida T."/>
            <person name="Shimamura S."/>
            <person name="Takaki Y."/>
            <person name="Nagai Y."/>
            <person name="Toyoda A."/>
            <person name="Suzuki Y."/>
            <person name="Arimoto A."/>
            <person name="Ishii H."/>
            <person name="Satoh N."/>
            <person name="Nishiyama T."/>
            <person name="Hasebe M."/>
            <person name="Maruyama T."/>
            <person name="Minagawa J."/>
            <person name="Obokata J."/>
            <person name="Shigenobu S."/>
        </authorList>
    </citation>
    <scope>NUCLEOTIDE SEQUENCE [LARGE SCALE GENOMIC DNA]</scope>
</reference>
<sequence>MFTHSSIGWPVTAPNPQFTGSLLKCVDNCLSFHSPLATIGADINTQTPPEMCGSLPQFQESIGTLVALTPALKFLVKCEHHCPSFNNPLAH</sequence>
<dbReference type="Proteomes" id="UP000735302">
    <property type="component" value="Unassembled WGS sequence"/>
</dbReference>
<name>A0AAV3Y8T7_9GAST</name>
<dbReference type="AlphaFoldDB" id="A0AAV3Y8T7"/>
<dbReference type="EMBL" id="BLXT01000641">
    <property type="protein sequence ID" value="GFN79214.1"/>
    <property type="molecule type" value="Genomic_DNA"/>
</dbReference>
<protein>
    <submittedName>
        <fullName evidence="1">Uncharacterized protein</fullName>
    </submittedName>
</protein>